<feature type="region of interest" description="Disordered" evidence="1">
    <location>
        <begin position="50"/>
        <end position="82"/>
    </location>
</feature>
<dbReference type="Proteomes" id="UP000606786">
    <property type="component" value="Unassembled WGS sequence"/>
</dbReference>
<evidence type="ECO:0000313" key="2">
    <source>
        <dbReference type="EMBL" id="CAD7014042.1"/>
    </source>
</evidence>
<feature type="region of interest" description="Disordered" evidence="1">
    <location>
        <begin position="95"/>
        <end position="117"/>
    </location>
</feature>
<reference evidence="3" key="2">
    <citation type="journal article" date="2014" name="BMC Genomics">
        <title>A genomic perspective to assessing quality of mass-reared SIT flies used in Mediterranean fruit fly (Ceratitis capitata) eradication in California.</title>
        <authorList>
            <person name="Calla B."/>
            <person name="Hall B."/>
            <person name="Hou S."/>
            <person name="Geib S.M."/>
        </authorList>
    </citation>
    <scope>NUCLEOTIDE SEQUENCE</scope>
</reference>
<dbReference type="AlphaFoldDB" id="W8BG61"/>
<accession>W8BG61</accession>
<gene>
    <name evidence="2" type="ORF">CCAP1982_LOCUS22048</name>
</gene>
<evidence type="ECO:0000313" key="3">
    <source>
        <dbReference type="EMBL" id="JAC00286.1"/>
    </source>
</evidence>
<dbReference type="OrthoDB" id="7852277at2759"/>
<reference evidence="2" key="3">
    <citation type="submission" date="2020-11" db="EMBL/GenBank/DDBJ databases">
        <authorList>
            <person name="Whitehead M."/>
        </authorList>
    </citation>
    <scope>NUCLEOTIDE SEQUENCE</scope>
    <source>
        <strain evidence="2">EGII</strain>
    </source>
</reference>
<evidence type="ECO:0000256" key="1">
    <source>
        <dbReference type="SAM" id="MobiDB-lite"/>
    </source>
</evidence>
<keyword evidence="4" id="KW-1185">Reference proteome</keyword>
<dbReference type="EMBL" id="GAMC01006267">
    <property type="protein sequence ID" value="JAC00289.1"/>
    <property type="molecule type" value="mRNA"/>
</dbReference>
<organism evidence="3">
    <name type="scientific">Ceratitis capitata</name>
    <name type="common">Mediterranean fruit fly</name>
    <name type="synonym">Tephritis capitata</name>
    <dbReference type="NCBI Taxonomy" id="7213"/>
    <lineage>
        <taxon>Eukaryota</taxon>
        <taxon>Metazoa</taxon>
        <taxon>Ecdysozoa</taxon>
        <taxon>Arthropoda</taxon>
        <taxon>Hexapoda</taxon>
        <taxon>Insecta</taxon>
        <taxon>Pterygota</taxon>
        <taxon>Neoptera</taxon>
        <taxon>Endopterygota</taxon>
        <taxon>Diptera</taxon>
        <taxon>Brachycera</taxon>
        <taxon>Muscomorpha</taxon>
        <taxon>Tephritoidea</taxon>
        <taxon>Tephritidae</taxon>
        <taxon>Ceratitis</taxon>
        <taxon>Ceratitis</taxon>
    </lineage>
</organism>
<evidence type="ECO:0000313" key="4">
    <source>
        <dbReference type="Proteomes" id="UP000606786"/>
    </source>
</evidence>
<sequence length="296" mass="34952">MSKSTKTPRCECCDEVMDELLTIRQTFEKMFHKLTKQIIELRREVTDAMINKTQEKPPTSERYSSSPNPTEPPTKVPRINRDESITKNLALKINKNTKIPKNVPDNTDSEPKASERVPQINQLERPLLQLYNIQARVLPTHPFDTAQQFEDWHAKLSADKGMCDKLRAELLQGHLIEPELHIRTIWRRIFKNEAADCYAYRGNGRSKKRPIKSYLFTKIFQECFLQRFRGMDDVFFIERTMRFFHNVHGQMRKSLRDKQKLRDVNEPRVQNEALTDDEIEIKDVREYSNDNEDSII</sequence>
<protein>
    <submittedName>
        <fullName evidence="2">(Mediterranean fruit fly) hypothetical protein</fullName>
    </submittedName>
</protein>
<reference evidence="3" key="1">
    <citation type="submission" date="2013-07" db="EMBL/GenBank/DDBJ databases">
        <authorList>
            <person name="Geib S."/>
        </authorList>
    </citation>
    <scope>NUCLEOTIDE SEQUENCE</scope>
</reference>
<proteinExistence type="evidence at transcript level"/>
<name>W8BG61_CERCA</name>
<dbReference type="EMBL" id="CAJHJT010000056">
    <property type="protein sequence ID" value="CAD7014042.1"/>
    <property type="molecule type" value="Genomic_DNA"/>
</dbReference>
<dbReference type="EMBL" id="GAMC01006270">
    <property type="protein sequence ID" value="JAC00286.1"/>
    <property type="molecule type" value="mRNA"/>
</dbReference>